<feature type="compositionally biased region" description="Low complexity" evidence="6">
    <location>
        <begin position="1"/>
        <end position="15"/>
    </location>
</feature>
<keyword evidence="4 7" id="KW-1133">Transmembrane helix</keyword>
<evidence type="ECO:0000256" key="1">
    <source>
        <dbReference type="ARBA" id="ARBA00004651"/>
    </source>
</evidence>
<feature type="transmembrane region" description="Helical" evidence="7">
    <location>
        <begin position="368"/>
        <end position="391"/>
    </location>
</feature>
<evidence type="ECO:0000256" key="6">
    <source>
        <dbReference type="SAM" id="MobiDB-lite"/>
    </source>
</evidence>
<feature type="domain" description="RDD" evidence="8">
    <location>
        <begin position="362"/>
        <end position="511"/>
    </location>
</feature>
<dbReference type="InterPro" id="IPR010432">
    <property type="entry name" value="RDD"/>
</dbReference>
<feature type="compositionally biased region" description="Basic residues" evidence="6">
    <location>
        <begin position="258"/>
        <end position="268"/>
    </location>
</feature>
<feature type="compositionally biased region" description="Polar residues" evidence="6">
    <location>
        <begin position="303"/>
        <end position="318"/>
    </location>
</feature>
<feature type="region of interest" description="Disordered" evidence="6">
    <location>
        <begin position="36"/>
        <end position="349"/>
    </location>
</feature>
<feature type="region of interest" description="Disordered" evidence="6">
    <location>
        <begin position="1"/>
        <end position="23"/>
    </location>
</feature>
<name>A0ABU2NLM3_9ACTN</name>
<feature type="compositionally biased region" description="Low complexity" evidence="6">
    <location>
        <begin position="329"/>
        <end position="338"/>
    </location>
</feature>
<dbReference type="Pfam" id="PF06271">
    <property type="entry name" value="RDD"/>
    <property type="match status" value="1"/>
</dbReference>
<dbReference type="InterPro" id="IPR018929">
    <property type="entry name" value="DUF2510"/>
</dbReference>
<dbReference type="InterPro" id="IPR051791">
    <property type="entry name" value="Pra-immunoreactive"/>
</dbReference>
<feature type="compositionally biased region" description="Low complexity" evidence="6">
    <location>
        <begin position="238"/>
        <end position="257"/>
    </location>
</feature>
<comment type="subcellular location">
    <subcellularLocation>
        <location evidence="1">Cell membrane</location>
        <topology evidence="1">Multi-pass membrane protein</topology>
    </subcellularLocation>
</comment>
<dbReference type="EMBL" id="JAVREQ010000001">
    <property type="protein sequence ID" value="MDT0377877.1"/>
    <property type="molecule type" value="Genomic_DNA"/>
</dbReference>
<keyword evidence="5 7" id="KW-0472">Membrane</keyword>
<evidence type="ECO:0000256" key="3">
    <source>
        <dbReference type="ARBA" id="ARBA00022692"/>
    </source>
</evidence>
<protein>
    <submittedName>
        <fullName evidence="10">RDD family protein</fullName>
    </submittedName>
</protein>
<feature type="compositionally biased region" description="Acidic residues" evidence="6">
    <location>
        <begin position="69"/>
        <end position="84"/>
    </location>
</feature>
<feature type="compositionally biased region" description="Low complexity" evidence="6">
    <location>
        <begin position="269"/>
        <end position="302"/>
    </location>
</feature>
<reference evidence="11" key="1">
    <citation type="submission" date="2023-07" db="EMBL/GenBank/DDBJ databases">
        <title>30 novel species of actinomycetes from the DSMZ collection.</title>
        <authorList>
            <person name="Nouioui I."/>
        </authorList>
    </citation>
    <scope>NUCLEOTIDE SEQUENCE [LARGE SCALE GENOMIC DNA]</scope>
    <source>
        <strain evidence="11">DSM 42041</strain>
    </source>
</reference>
<feature type="transmembrane region" description="Helical" evidence="7">
    <location>
        <begin position="477"/>
        <end position="498"/>
    </location>
</feature>
<feature type="compositionally biased region" description="Pro residues" evidence="6">
    <location>
        <begin position="43"/>
        <end position="54"/>
    </location>
</feature>
<feature type="compositionally biased region" description="Low complexity" evidence="6">
    <location>
        <begin position="106"/>
        <end position="117"/>
    </location>
</feature>
<dbReference type="RefSeq" id="WP_311671782.1">
    <property type="nucleotide sequence ID" value="NZ_JAVREQ010000001.1"/>
</dbReference>
<evidence type="ECO:0000259" key="8">
    <source>
        <dbReference type="Pfam" id="PF06271"/>
    </source>
</evidence>
<keyword evidence="11" id="KW-1185">Reference proteome</keyword>
<evidence type="ECO:0000256" key="7">
    <source>
        <dbReference type="SAM" id="Phobius"/>
    </source>
</evidence>
<comment type="caution">
    <text evidence="10">The sequence shown here is derived from an EMBL/GenBank/DDBJ whole genome shotgun (WGS) entry which is preliminary data.</text>
</comment>
<accession>A0ABU2NLM3</accession>
<gene>
    <name evidence="10" type="ORF">RM572_03700</name>
</gene>
<evidence type="ECO:0000313" key="11">
    <source>
        <dbReference type="Proteomes" id="UP001183414"/>
    </source>
</evidence>
<keyword evidence="2" id="KW-1003">Cell membrane</keyword>
<dbReference type="PANTHER" id="PTHR36115:SF4">
    <property type="entry name" value="MEMBRANE PROTEIN"/>
    <property type="match status" value="1"/>
</dbReference>
<dbReference type="PANTHER" id="PTHR36115">
    <property type="entry name" value="PROLINE-RICH ANTIGEN HOMOLOG-RELATED"/>
    <property type="match status" value="1"/>
</dbReference>
<dbReference type="Pfam" id="PF10708">
    <property type="entry name" value="DUF2510"/>
    <property type="match status" value="1"/>
</dbReference>
<dbReference type="Proteomes" id="UP001183414">
    <property type="component" value="Unassembled WGS sequence"/>
</dbReference>
<keyword evidence="3 7" id="KW-0812">Transmembrane</keyword>
<sequence>MSAPSAGSANGSPVPGYYPDPSIPGYIRYWNGTAWVAGTSRPAPGPGEPAPAPPAETGGNVPAPRGAEPEPEAPDEDEDDSDEIDLGRASSGSSALPEVRRRGEVAAPGPDAAPYADWNDPRRLHGNQPEAATAWQADPGRQSGFGADQQDLSWGAPQESAQSAQSAHGGGQDPRAAWEAQEQTGGTPPPAGSGGQAAPDHTVGIRMPRPQQEEGARPAAQPEHTVGLRRSDVFQYGAAADAARQAAPAESHPPQQHQHQHQPQHPHPQHQAPAYEQVQQQAPHAQQQAQQTQAYQAPHAQQSVPQQYGGQAPQTQHAPQGAERPPWEQQSGGAASGQDGVAPWRPPAANPFADAVQEARPAGLGKRLGARIVDGLVVSAVTGAVAFPFVGRATEHIQDKIEATNQAGVTRTVWLIDGTTGVHLAVVLGAFLLFGLLYEALPTAKWGRTAGKKLFGLQVLDVEGQDTPGTGAALRRWLTYSLLSLVVLGVVNVLWCLFDRPWRQCWHDKAARTFVADR</sequence>
<feature type="compositionally biased region" description="Low complexity" evidence="6">
    <location>
        <begin position="55"/>
        <end position="66"/>
    </location>
</feature>
<evidence type="ECO:0000313" key="10">
    <source>
        <dbReference type="EMBL" id="MDT0377877.1"/>
    </source>
</evidence>
<feature type="compositionally biased region" description="Low complexity" evidence="6">
    <location>
        <begin position="155"/>
        <end position="167"/>
    </location>
</feature>
<feature type="domain" description="DUF2510" evidence="9">
    <location>
        <begin position="15"/>
        <end position="46"/>
    </location>
</feature>
<proteinExistence type="predicted"/>
<evidence type="ECO:0000256" key="2">
    <source>
        <dbReference type="ARBA" id="ARBA00022475"/>
    </source>
</evidence>
<evidence type="ECO:0000256" key="4">
    <source>
        <dbReference type="ARBA" id="ARBA00022989"/>
    </source>
</evidence>
<organism evidence="10 11">
    <name type="scientific">Streptomyces hazeniae</name>
    <dbReference type="NCBI Taxonomy" id="3075538"/>
    <lineage>
        <taxon>Bacteria</taxon>
        <taxon>Bacillati</taxon>
        <taxon>Actinomycetota</taxon>
        <taxon>Actinomycetes</taxon>
        <taxon>Kitasatosporales</taxon>
        <taxon>Streptomycetaceae</taxon>
        <taxon>Streptomyces</taxon>
    </lineage>
</organism>
<evidence type="ECO:0000256" key="5">
    <source>
        <dbReference type="ARBA" id="ARBA00023136"/>
    </source>
</evidence>
<evidence type="ECO:0000259" key="9">
    <source>
        <dbReference type="Pfam" id="PF10708"/>
    </source>
</evidence>
<feature type="transmembrane region" description="Helical" evidence="7">
    <location>
        <begin position="412"/>
        <end position="438"/>
    </location>
</feature>